<evidence type="ECO:0000313" key="4">
    <source>
        <dbReference type="Proteomes" id="UP000479692"/>
    </source>
</evidence>
<accession>A0A7C9HUJ7</accession>
<keyword evidence="3" id="KW-0808">Transferase</keyword>
<keyword evidence="3" id="KW-0418">Kinase</keyword>
<proteinExistence type="predicted"/>
<dbReference type="PANTHER" id="PTHR34220">
    <property type="entry name" value="SENSOR HISTIDINE KINASE YPDA"/>
    <property type="match status" value="1"/>
</dbReference>
<sequence length="357" mass="39865">MQRHRLLLIGAVCLWWTLEGVVTAGQLLTMQFSDETLTVADALRRGLLSAWLWIPCSLALLWVSERFPIERGRIAQSIAVSMLAAFAVVFFRAVTIYVCNPLLGWYATLPAFSDVLVTSVFNNFLLSWLNIGVGHAVLYARRAWERQRLAEQLQARLAETQLDALRAQLDPHFLFNALNSIAETIHRDPDAADRMLVGLGELLRNSLERRETRVVTLDEELRLLRHYLQIEQARLGDRMRVHWDIAPRLDDALVPPMLLQPLAENAIRHAIAAKIAPGVLEVRAWCDGDTLHLAIRDDGAACAPSPREGVGLSNIRARLRLLYGDAQAFELIALPTGGTEARVRLPLSRDATAKVAA</sequence>
<dbReference type="InterPro" id="IPR050640">
    <property type="entry name" value="Bact_2-comp_sensor_kinase"/>
</dbReference>
<dbReference type="SMART" id="SM00387">
    <property type="entry name" value="HATPase_c"/>
    <property type="match status" value="1"/>
</dbReference>
<dbReference type="InterPro" id="IPR003594">
    <property type="entry name" value="HATPase_dom"/>
</dbReference>
<evidence type="ECO:0000256" key="1">
    <source>
        <dbReference type="SAM" id="Phobius"/>
    </source>
</evidence>
<dbReference type="RefSeq" id="WP_156642978.1">
    <property type="nucleotide sequence ID" value="NZ_WOXT01000005.1"/>
</dbReference>
<dbReference type="PANTHER" id="PTHR34220:SF7">
    <property type="entry name" value="SENSOR HISTIDINE KINASE YPDA"/>
    <property type="match status" value="1"/>
</dbReference>
<keyword evidence="1" id="KW-1133">Transmembrane helix</keyword>
<gene>
    <name evidence="3" type="ORF">GN331_14295</name>
</gene>
<keyword evidence="1" id="KW-0812">Transmembrane</keyword>
<comment type="caution">
    <text evidence="3">The sequence shown here is derived from an EMBL/GenBank/DDBJ whole genome shotgun (WGS) entry which is preliminary data.</text>
</comment>
<feature type="transmembrane region" description="Helical" evidence="1">
    <location>
        <begin position="77"/>
        <end position="103"/>
    </location>
</feature>
<evidence type="ECO:0000313" key="3">
    <source>
        <dbReference type="EMBL" id="MUV15373.1"/>
    </source>
</evidence>
<evidence type="ECO:0000259" key="2">
    <source>
        <dbReference type="SMART" id="SM00387"/>
    </source>
</evidence>
<reference evidence="3 4" key="1">
    <citation type="submission" date="2019-12" db="EMBL/GenBank/DDBJ databases">
        <authorList>
            <person name="Xu J."/>
        </authorList>
    </citation>
    <scope>NUCLEOTIDE SEQUENCE [LARGE SCALE GENOMIC DNA]</scope>
    <source>
        <strain evidence="3 4">HX-5-24</strain>
    </source>
</reference>
<feature type="transmembrane region" description="Helical" evidence="1">
    <location>
        <begin position="115"/>
        <end position="140"/>
    </location>
</feature>
<dbReference type="Gene3D" id="3.30.565.10">
    <property type="entry name" value="Histidine kinase-like ATPase, C-terminal domain"/>
    <property type="match status" value="1"/>
</dbReference>
<keyword evidence="1" id="KW-0472">Membrane</keyword>
<dbReference type="GO" id="GO:0000155">
    <property type="term" value="F:phosphorelay sensor kinase activity"/>
    <property type="evidence" value="ECO:0007669"/>
    <property type="project" value="InterPro"/>
</dbReference>
<dbReference type="GO" id="GO:0016020">
    <property type="term" value="C:membrane"/>
    <property type="evidence" value="ECO:0007669"/>
    <property type="project" value="InterPro"/>
</dbReference>
<dbReference type="Pfam" id="PF06580">
    <property type="entry name" value="His_kinase"/>
    <property type="match status" value="1"/>
</dbReference>
<protein>
    <submittedName>
        <fullName evidence="3">Signlal transduction histidine kinase, LytS</fullName>
    </submittedName>
</protein>
<feature type="domain" description="Histidine kinase/HSP90-like ATPase" evidence="2">
    <location>
        <begin position="254"/>
        <end position="349"/>
    </location>
</feature>
<dbReference type="Proteomes" id="UP000479692">
    <property type="component" value="Unassembled WGS sequence"/>
</dbReference>
<dbReference type="EMBL" id="WOXT01000005">
    <property type="protein sequence ID" value="MUV15373.1"/>
    <property type="molecule type" value="Genomic_DNA"/>
</dbReference>
<organism evidence="3 4">
    <name type="scientific">Noviluteimonas gilva</name>
    <dbReference type="NCBI Taxonomy" id="2682097"/>
    <lineage>
        <taxon>Bacteria</taxon>
        <taxon>Pseudomonadati</taxon>
        <taxon>Pseudomonadota</taxon>
        <taxon>Gammaproteobacteria</taxon>
        <taxon>Lysobacterales</taxon>
        <taxon>Lysobacteraceae</taxon>
        <taxon>Noviluteimonas</taxon>
    </lineage>
</organism>
<dbReference type="SUPFAM" id="SSF55874">
    <property type="entry name" value="ATPase domain of HSP90 chaperone/DNA topoisomerase II/histidine kinase"/>
    <property type="match status" value="1"/>
</dbReference>
<feature type="transmembrane region" description="Helical" evidence="1">
    <location>
        <begin position="48"/>
        <end position="65"/>
    </location>
</feature>
<name>A0A7C9HUJ7_9GAMM</name>
<keyword evidence="4" id="KW-1185">Reference proteome</keyword>
<dbReference type="InterPro" id="IPR036890">
    <property type="entry name" value="HATPase_C_sf"/>
</dbReference>
<dbReference type="InterPro" id="IPR010559">
    <property type="entry name" value="Sig_transdc_His_kin_internal"/>
</dbReference>
<dbReference type="AlphaFoldDB" id="A0A7C9HUJ7"/>